<gene>
    <name evidence="2" type="ORF">NP075_12340</name>
</gene>
<evidence type="ECO:0000256" key="1">
    <source>
        <dbReference type="SAM" id="SignalP"/>
    </source>
</evidence>
<feature type="signal peptide" evidence="1">
    <location>
        <begin position="1"/>
        <end position="28"/>
    </location>
</feature>
<proteinExistence type="predicted"/>
<evidence type="ECO:0000313" key="2">
    <source>
        <dbReference type="EMBL" id="UUI63919.1"/>
    </source>
</evidence>
<evidence type="ECO:0008006" key="4">
    <source>
        <dbReference type="Google" id="ProtNLM"/>
    </source>
</evidence>
<keyword evidence="3" id="KW-1185">Reference proteome</keyword>
<protein>
    <recommendedName>
        <fullName evidence="4">Hemagglutinin</fullName>
    </recommendedName>
</protein>
<reference evidence="2 3" key="1">
    <citation type="submission" date="2022-07" db="EMBL/GenBank/DDBJ databases">
        <title>Novel species in genus cellulomonas.</title>
        <authorList>
            <person name="Ye L."/>
        </authorList>
    </citation>
    <scope>NUCLEOTIDE SEQUENCE [LARGE SCALE GENOMIC DNA]</scope>
    <source>
        <strain evidence="3">zg-Y908</strain>
    </source>
</reference>
<name>A0ABY5K0F1_9CELL</name>
<accession>A0ABY5K0F1</accession>
<feature type="chain" id="PRO_5046368458" description="Hemagglutinin" evidence="1">
    <location>
        <begin position="29"/>
        <end position="584"/>
    </location>
</feature>
<sequence>MIIVRSRRAPIAAVVTMLALLLSSMVAAAPPASAANMSQFDPGYIISDAVFYDGSAMSAPAVQAFLDSKGARCNRAADGTACLKDYVTSSNDRAADSRCAQPYQGAANESAATIITKVAQACGINPRVLLVTLQKEQSLVTRTTAGTDAVYRKAMGFGCPDTAACDSRYYGFFNQVYSAAWQLRSYALSPTRFNHRAGAVNTVRYHPDSACGSSQVFIRNQATASLYNYTPYQPNAAALAAGYGTGDSCSSYGNRNFWAYFTDWFGSTISPDPVGFLDSVTYAGAGVVRVSGWALDPDTYDPIDVHVYVGSNPVGVRADASRPDIAAAYPGWGDRHGFTADIAVGEGTHRVCAYAINVPAGGNPGLGCRDVVVTNAGPRGTLDLVAPTASTVRVAGWAWDPDTAAPVEIHVYAGSNHIATTSADRSRPDVAAGVPGAGELRGFDLEIPIAAGRHRVCAYAINVPTSLNPSLGCQTVDVVNAEPTGFLDQATGASGAVVLSGWAWDSDGVGPTQLHVYVDGAYAGAAVTDRPRPDVAAGVRGAGPNQGFELAVPAVAGSREVCVYLINSPAGVNPRLACTRVTVR</sequence>
<keyword evidence="1" id="KW-0732">Signal</keyword>
<dbReference type="EMBL" id="CP101989">
    <property type="protein sequence ID" value="UUI63919.1"/>
    <property type="molecule type" value="Genomic_DNA"/>
</dbReference>
<evidence type="ECO:0000313" key="3">
    <source>
        <dbReference type="Proteomes" id="UP001317322"/>
    </source>
</evidence>
<dbReference type="Proteomes" id="UP001317322">
    <property type="component" value="Chromosome"/>
</dbReference>
<organism evidence="2 3">
    <name type="scientific">Cellulomonas wangsupingiae</name>
    <dbReference type="NCBI Taxonomy" id="2968085"/>
    <lineage>
        <taxon>Bacteria</taxon>
        <taxon>Bacillati</taxon>
        <taxon>Actinomycetota</taxon>
        <taxon>Actinomycetes</taxon>
        <taxon>Micrococcales</taxon>
        <taxon>Cellulomonadaceae</taxon>
        <taxon>Cellulomonas</taxon>
    </lineage>
</organism>
<dbReference type="RefSeq" id="WP_227565463.1">
    <property type="nucleotide sequence ID" value="NZ_CP101989.1"/>
</dbReference>